<feature type="domain" description="Prephenate/arogenate dehydrogenase" evidence="2">
    <location>
        <begin position="1"/>
        <end position="225"/>
    </location>
</feature>
<dbReference type="SUPFAM" id="SSF48179">
    <property type="entry name" value="6-phosphogluconate dehydrogenase C-terminal domain-like"/>
    <property type="match status" value="1"/>
</dbReference>
<dbReference type="Pfam" id="PF26213">
    <property type="entry name" value="TYRAAT1_C"/>
    <property type="match status" value="1"/>
</dbReference>
<dbReference type="InterPro" id="IPR003099">
    <property type="entry name" value="Prephen_DH"/>
</dbReference>
<accession>A0A381RQH5</accession>
<dbReference type="GO" id="GO:0006571">
    <property type="term" value="P:tyrosine biosynthetic process"/>
    <property type="evidence" value="ECO:0007669"/>
    <property type="project" value="InterPro"/>
</dbReference>
<feature type="non-terminal residue" evidence="3">
    <location>
        <position position="1"/>
    </location>
</feature>
<evidence type="ECO:0000259" key="2">
    <source>
        <dbReference type="PROSITE" id="PS51176"/>
    </source>
</evidence>
<dbReference type="GO" id="GO:0004665">
    <property type="term" value="F:prephenate dehydrogenase (NADP+) activity"/>
    <property type="evidence" value="ECO:0007669"/>
    <property type="project" value="InterPro"/>
</dbReference>
<dbReference type="GO" id="GO:0008977">
    <property type="term" value="F:prephenate dehydrogenase (NAD+) activity"/>
    <property type="evidence" value="ECO:0007669"/>
    <property type="project" value="InterPro"/>
</dbReference>
<proteinExistence type="predicted"/>
<sequence length="225" mass="25573">VLADLLINQYEVKVYDPQNQAGELAAELDVVLESVLVFVAVPIRAFETVIGEIAEYKLYNTTIVDVCSVKVYPVEIMEKTLPEHVGIIACHPHFGPDSYSPFKELKTTLYPVRDTYNRYNELKEFFENQSIRTIQLSPDEHDKMAASSQGITHFIGRVLNEAGVVSTQINTLGFNDLLAVIEQTCNDSWDLFRDLQKYNPYTNEMIDNLIGEISKLHKQIKANED</sequence>
<dbReference type="GO" id="GO:0033730">
    <property type="term" value="F:arogenate dehydrogenase (NADP+) activity"/>
    <property type="evidence" value="ECO:0007669"/>
    <property type="project" value="InterPro"/>
</dbReference>
<dbReference type="InterPro" id="IPR036291">
    <property type="entry name" value="NAD(P)-bd_dom_sf"/>
</dbReference>
<dbReference type="InterPro" id="IPR046826">
    <property type="entry name" value="PDH_N"/>
</dbReference>
<organism evidence="3">
    <name type="scientific">marine metagenome</name>
    <dbReference type="NCBI Taxonomy" id="408172"/>
    <lineage>
        <taxon>unclassified sequences</taxon>
        <taxon>metagenomes</taxon>
        <taxon>ecological metagenomes</taxon>
    </lineage>
</organism>
<dbReference type="InterPro" id="IPR045011">
    <property type="entry name" value="TYRAAT1/2"/>
</dbReference>
<protein>
    <recommendedName>
        <fullName evidence="2">Prephenate/arogenate dehydrogenase domain-containing protein</fullName>
    </recommendedName>
</protein>
<dbReference type="GO" id="GO:0070403">
    <property type="term" value="F:NAD+ binding"/>
    <property type="evidence" value="ECO:0007669"/>
    <property type="project" value="InterPro"/>
</dbReference>
<evidence type="ECO:0000313" key="3">
    <source>
        <dbReference type="EMBL" id="SUZ94166.1"/>
    </source>
</evidence>
<evidence type="ECO:0000256" key="1">
    <source>
        <dbReference type="ARBA" id="ARBA00023002"/>
    </source>
</evidence>
<dbReference type="EMBL" id="UINC01002210">
    <property type="protein sequence ID" value="SUZ94166.1"/>
    <property type="molecule type" value="Genomic_DNA"/>
</dbReference>
<dbReference type="Gene3D" id="1.10.3660.10">
    <property type="entry name" value="6-phosphogluconate dehydrogenase C-terminal like domain"/>
    <property type="match status" value="1"/>
</dbReference>
<dbReference type="InterPro" id="IPR008927">
    <property type="entry name" value="6-PGluconate_DH-like_C_sf"/>
</dbReference>
<name>A0A381RQH5_9ZZZZ</name>
<dbReference type="Pfam" id="PF02153">
    <property type="entry name" value="PDH_N"/>
    <property type="match status" value="1"/>
</dbReference>
<dbReference type="InterPro" id="IPR059064">
    <property type="entry name" value="TYRAAT2_C"/>
</dbReference>
<keyword evidence="1" id="KW-0560">Oxidoreductase</keyword>
<dbReference type="PROSITE" id="PS51176">
    <property type="entry name" value="PDH_ADH"/>
    <property type="match status" value="1"/>
</dbReference>
<reference evidence="3" key="1">
    <citation type="submission" date="2018-05" db="EMBL/GenBank/DDBJ databases">
        <authorList>
            <person name="Lanie J.A."/>
            <person name="Ng W.-L."/>
            <person name="Kazmierczak K.M."/>
            <person name="Andrzejewski T.M."/>
            <person name="Davidsen T.M."/>
            <person name="Wayne K.J."/>
            <person name="Tettelin H."/>
            <person name="Glass J.I."/>
            <person name="Rusch D."/>
            <person name="Podicherti R."/>
            <person name="Tsui H.-C.T."/>
            <person name="Winkler M.E."/>
        </authorList>
    </citation>
    <scope>NUCLEOTIDE SEQUENCE</scope>
</reference>
<dbReference type="AlphaFoldDB" id="A0A381RQH5"/>
<dbReference type="Gene3D" id="3.40.50.720">
    <property type="entry name" value="NAD(P)-binding Rossmann-like Domain"/>
    <property type="match status" value="1"/>
</dbReference>
<dbReference type="PANTHER" id="PTHR43207">
    <property type="entry name" value="AROGENATE DEHYDROGENASE-RELATED"/>
    <property type="match status" value="1"/>
</dbReference>
<gene>
    <name evidence="3" type="ORF">METZ01_LOCUS47020</name>
</gene>
<dbReference type="PANTHER" id="PTHR43207:SF4">
    <property type="entry name" value="AROGENATE DEHYDROGENASE 2, CHLOROPLASTIC"/>
    <property type="match status" value="1"/>
</dbReference>
<dbReference type="SUPFAM" id="SSF51735">
    <property type="entry name" value="NAD(P)-binding Rossmann-fold domains"/>
    <property type="match status" value="1"/>
</dbReference>